<protein>
    <recommendedName>
        <fullName evidence="3">Baseplate J-like protein</fullName>
    </recommendedName>
</protein>
<dbReference type="EMBL" id="JAGJCB010000008">
    <property type="protein sequence ID" value="MBP0904185.1"/>
    <property type="molecule type" value="Genomic_DNA"/>
</dbReference>
<evidence type="ECO:0000313" key="1">
    <source>
        <dbReference type="EMBL" id="MBP0904185.1"/>
    </source>
</evidence>
<evidence type="ECO:0000313" key="2">
    <source>
        <dbReference type="Proteomes" id="UP000670776"/>
    </source>
</evidence>
<gene>
    <name evidence="1" type="ORF">J8H85_10125</name>
</gene>
<accession>A0ABS4BUC3</accession>
<comment type="caution">
    <text evidence="1">The sequence shown here is derived from an EMBL/GenBank/DDBJ whole genome shotgun (WGS) entry which is preliminary data.</text>
</comment>
<evidence type="ECO:0008006" key="3">
    <source>
        <dbReference type="Google" id="ProtNLM"/>
    </source>
</evidence>
<name>A0ABS4BUC3_9FLAO</name>
<reference evidence="1 2" key="1">
    <citation type="submission" date="2021-04" db="EMBL/GenBank/DDBJ databases">
        <title>Mariniflexile gromovii gen. nov., sp. nov., a gliding bacterium isolated from the sea urchin Strongylocentrotus intermedius.</title>
        <authorList>
            <person name="Ko S."/>
            <person name="Le V."/>
            <person name="Ahn C.-Y."/>
            <person name="Oh H.-M."/>
        </authorList>
    </citation>
    <scope>NUCLEOTIDE SEQUENCE [LARGE SCALE GENOMIC DNA]</scope>
    <source>
        <strain evidence="1 2">KCTC 12570</strain>
    </source>
</reference>
<dbReference type="RefSeq" id="WP_209655082.1">
    <property type="nucleotide sequence ID" value="NZ_JAGJCB010000008.1"/>
</dbReference>
<proteinExistence type="predicted"/>
<sequence>MKNTSNISHPLKNRSGLSQKNRLKQALMPDYAPIDGKTLADRLLLISDYARHINFYNTDGTSQEIKNWTPFFKESLPFQLAILSKTSVDDLETQFLLLSNELTTNPSKQTLEALFEFIYNKLIVSTSTLFNTVKNAQNSFSIPLLGTIKSSFVAPLKTFICLYNASVTFLCINKKDFNGFMAKPWQLKVNDIYALDVCIQKVKKGQKEAFLKAAEILNTVFYQILSGFRDIVETADGFIEESLYPLEESLQKKHQPHLALMFTFLELFKHFQGNINELGKNHMDFFYEQVLKMVPKDAVPDMAHIVFEVAKHLDEYPLPKDLLLKDGKDVNKQDIQFGLDHEIILDKAQIKDLRTLSLYPIKDNTGQTFIEGFYIAPIANSLDGKGEKFKKDEPANWKTLGYKYSKLIQDGNDVADEHPKARLGFVLASPVLLLQEGKRSIRILLNCDVAGGDSFVLANIKDKLSEKNQITHTISNNFLDECANALSVAAKNFIAQLLAKQSPYEFNDLEEFLSAKDTISCETIFDERDRKIVGSCIQSSLPVKVPLFDVWFSGEEGWIAATPIITINVPPIAIAEFPASGQVQFELKIDLEADVPAITFYNEEVLEEKIDLKKTLPLVKIELNKALEINHDTNSDIQSECCLIKNELESVNKYISPYNFLKKLKLIDAFIDVKVCGVKKLIVQNDDGKLDINSQIFPFGMRPEVTGFNPMNQVDLLNDEEGSEADTDPFLGPSFYIGSKEVLFKKWKCIRVNLEWKDKPESFNDYYKAYIKKVKDLGSPPNLENFGLDQDAFKLKIDKLNDGKWLNTSSKIELFSKTDEDFCELECDKAIYGWEIENSGTIKYVDYNQSIDNYKNSLNGFLKFTLADQDFLHKEYPFVLARQMLAYAYIDQGKKLTDAIYISESQKTIITPILDFLGIDAIIDEIKEVSEDLITKVNEVLDFIETNETNVIDTVSSVKTNIETIRNTINTDLLGYFDDVINAVLDFAATFNGKRTNIFNSLSSLANGPAQTAITDVANFFSQLLDLFNDTDGVNDLISKVEQVLEDFDKALQLSNIFNFLKGDAFQALIPNEPWTPIIKNLYIDYSANAIKEDIDIIHLYPYENTSKFEDIEQNPTLFPFFDDEGTLFIGIENITPGGTLSILFQLAEATADSEQDRADIHWYYLSNNKWIKLLSDFDVISDETDGFTISGIVTIVVPKAINKIGNTIMPDNLYWIKVTAPKNVSAVAEIIGVHTQAAKTSARFSLLSDKNRLDKPLQAKSIAKLVEADFSVKKVEQLYPSFGGRLPEASGHFYVRVSEHLKHKGRGITISDYEKVVLEGFPEIYKVKCISHTMGLSANVYRRDLEVAPGYSVVAVIPDLTKLQSGNLQEPKAPVSLLEKIADFLKERTSPFARIKVMNPRYEYIDVTIKVRLYRGKSSSFYSKKLKEDIALFLAPWFLGDSEKIVFGQVIYFSDIVGYVEQLDYIDFIDSIKLEGPCEQTGAVIKPLTARSVLTGGDICVTISDEACADCEEPRPQPQPDPEPVIN</sequence>
<dbReference type="Proteomes" id="UP000670776">
    <property type="component" value="Unassembled WGS sequence"/>
</dbReference>
<keyword evidence="2" id="KW-1185">Reference proteome</keyword>
<organism evidence="1 2">
    <name type="scientific">Mariniflexile gromovii</name>
    <dbReference type="NCBI Taxonomy" id="362523"/>
    <lineage>
        <taxon>Bacteria</taxon>
        <taxon>Pseudomonadati</taxon>
        <taxon>Bacteroidota</taxon>
        <taxon>Flavobacteriia</taxon>
        <taxon>Flavobacteriales</taxon>
        <taxon>Flavobacteriaceae</taxon>
        <taxon>Mariniflexile</taxon>
    </lineage>
</organism>